<dbReference type="RefSeq" id="XP_003072309.1">
    <property type="nucleotide sequence ID" value="XM_003072263.1"/>
</dbReference>
<dbReference type="PANTHER" id="PTHR15938">
    <property type="entry name" value="TBP-1 INTERACTING PROTEIN"/>
    <property type="match status" value="1"/>
</dbReference>
<dbReference type="Pfam" id="PF07106">
    <property type="entry name" value="WHD_TBPIP"/>
    <property type="match status" value="1"/>
</dbReference>
<keyword evidence="4" id="KW-0539">Nucleus</keyword>
<name>E0S5G4_ENCIT</name>
<dbReference type="KEGG" id="ein:Eint_010870"/>
<dbReference type="Proteomes" id="UP000002313">
    <property type="component" value="Chromosome I"/>
</dbReference>
<evidence type="ECO:0000313" key="8">
    <source>
        <dbReference type="EMBL" id="ADM10949.1"/>
    </source>
</evidence>
<dbReference type="InterPro" id="IPR010776">
    <property type="entry name" value="Hop2_WH_dom"/>
</dbReference>
<feature type="coiled-coil region" evidence="6">
    <location>
        <begin position="77"/>
        <end position="104"/>
    </location>
</feature>
<comment type="similarity">
    <text evidence="2">Belongs to the HOP2 family.</text>
</comment>
<evidence type="ECO:0000259" key="7">
    <source>
        <dbReference type="Pfam" id="PF07106"/>
    </source>
</evidence>
<keyword evidence="5" id="KW-0469">Meiosis</keyword>
<evidence type="ECO:0000256" key="6">
    <source>
        <dbReference type="SAM" id="Coils"/>
    </source>
</evidence>
<evidence type="ECO:0000256" key="1">
    <source>
        <dbReference type="ARBA" id="ARBA00004123"/>
    </source>
</evidence>
<accession>E0S5G4</accession>
<evidence type="ECO:0000256" key="4">
    <source>
        <dbReference type="ARBA" id="ARBA00023242"/>
    </source>
</evidence>
<dbReference type="OrthoDB" id="272266at2759"/>
<proteinExistence type="inferred from homology"/>
<dbReference type="GO" id="GO:0120231">
    <property type="term" value="C:DNA recombinase auxiliary factor complex"/>
    <property type="evidence" value="ECO:0007669"/>
    <property type="project" value="TreeGrafter"/>
</dbReference>
<dbReference type="GO" id="GO:0007129">
    <property type="term" value="P:homologous chromosome pairing at meiosis"/>
    <property type="evidence" value="ECO:0007669"/>
    <property type="project" value="TreeGrafter"/>
</dbReference>
<dbReference type="GO" id="GO:0003690">
    <property type="term" value="F:double-stranded DNA binding"/>
    <property type="evidence" value="ECO:0007669"/>
    <property type="project" value="TreeGrafter"/>
</dbReference>
<keyword evidence="9" id="KW-1185">Reference proteome</keyword>
<dbReference type="VEuPathDB" id="MicrosporidiaDB:Eint_010870"/>
<evidence type="ECO:0000256" key="2">
    <source>
        <dbReference type="ARBA" id="ARBA00007922"/>
    </source>
</evidence>
<dbReference type="AlphaFoldDB" id="E0S5G4"/>
<keyword evidence="6" id="KW-0175">Coiled coil</keyword>
<gene>
    <name evidence="8" type="ORF">Eint_010870</name>
</gene>
<dbReference type="GO" id="GO:0000709">
    <property type="term" value="P:meiotic joint molecule formation"/>
    <property type="evidence" value="ECO:0007669"/>
    <property type="project" value="TreeGrafter"/>
</dbReference>
<dbReference type="GO" id="GO:0000794">
    <property type="term" value="C:condensed nuclear chromosome"/>
    <property type="evidence" value="ECO:0007669"/>
    <property type="project" value="TreeGrafter"/>
</dbReference>
<sequence length="197" mass="22962">MKENYEDDGERVFQMMYKCNRPTSKSEVVAYFKGEIGGTGIQEILDDLEQEGRLVTKTYGKSKIYLVNQDLFQNEEDVKLSAELQEYEEKKKLLEDETNAINMEIRMLDKMLSIEQLEESIGLLDRAVGDNSERLENFRNGERKVSKKDMESARKSYEKAQSGLKKIRRIFNEVVERLSEGMDMKKSEVYEEIGIEV</sequence>
<comment type="subcellular location">
    <subcellularLocation>
        <location evidence="1">Nucleus</location>
    </subcellularLocation>
</comment>
<reference evidence="8 9" key="1">
    <citation type="journal article" date="2010" name="Nat. Commun.">
        <title>The complete sequence of the smallest known nuclear genome from the microsporidian Encephalitozoon intestinalis.</title>
        <authorList>
            <person name="Corradi N."/>
            <person name="Pombert J.-F."/>
            <person name="Farinelli L."/>
            <person name="Didier E.S."/>
            <person name="Keeling P.J."/>
        </authorList>
    </citation>
    <scope>NUCLEOTIDE SEQUENCE [LARGE SCALE GENOMIC DNA]</scope>
    <source>
        <strain evidence="8 9">ATCC 50506</strain>
    </source>
</reference>
<dbReference type="HOGENOM" id="CLU_063266_2_1_1"/>
<dbReference type="PANTHER" id="PTHR15938:SF0">
    <property type="entry name" value="HOMOLOGOUS-PAIRING PROTEIN 2 HOMOLOG"/>
    <property type="match status" value="1"/>
</dbReference>
<dbReference type="EMBL" id="CP001942">
    <property type="protein sequence ID" value="ADM10949.1"/>
    <property type="molecule type" value="Genomic_DNA"/>
</dbReference>
<dbReference type="Gene3D" id="1.10.10.10">
    <property type="entry name" value="Winged helix-like DNA-binding domain superfamily/Winged helix DNA-binding domain"/>
    <property type="match status" value="1"/>
</dbReference>
<keyword evidence="3" id="KW-0233">DNA recombination</keyword>
<evidence type="ECO:0000313" key="9">
    <source>
        <dbReference type="Proteomes" id="UP000002313"/>
    </source>
</evidence>
<evidence type="ECO:0000256" key="5">
    <source>
        <dbReference type="ARBA" id="ARBA00023254"/>
    </source>
</evidence>
<dbReference type="GO" id="GO:0120230">
    <property type="term" value="F:recombinase activator activity"/>
    <property type="evidence" value="ECO:0007669"/>
    <property type="project" value="TreeGrafter"/>
</dbReference>
<dbReference type="InterPro" id="IPR036388">
    <property type="entry name" value="WH-like_DNA-bd_sf"/>
</dbReference>
<dbReference type="GO" id="GO:0010774">
    <property type="term" value="P:meiotic strand invasion involved in reciprocal meiotic recombination"/>
    <property type="evidence" value="ECO:0007669"/>
    <property type="project" value="TreeGrafter"/>
</dbReference>
<evidence type="ECO:0000256" key="3">
    <source>
        <dbReference type="ARBA" id="ARBA00023172"/>
    </source>
</evidence>
<feature type="domain" description="Homologous-pairing protein 2 winged helix" evidence="7">
    <location>
        <begin position="8"/>
        <end position="68"/>
    </location>
</feature>
<dbReference type="GeneID" id="9698542"/>
<organism evidence="8 9">
    <name type="scientific">Encephalitozoon intestinalis (strain ATCC 50506)</name>
    <name type="common">Microsporidian parasite</name>
    <name type="synonym">Septata intestinalis</name>
    <dbReference type="NCBI Taxonomy" id="876142"/>
    <lineage>
        <taxon>Eukaryota</taxon>
        <taxon>Fungi</taxon>
        <taxon>Fungi incertae sedis</taxon>
        <taxon>Microsporidia</taxon>
        <taxon>Unikaryonidae</taxon>
        <taxon>Encephalitozoon</taxon>
    </lineage>
</organism>
<protein>
    <submittedName>
        <fullName evidence="8">Tat binding protein 1-interacting protein</fullName>
    </submittedName>
</protein>
<reference evidence="8 9" key="2">
    <citation type="journal article" date="2012" name="Proc. Natl. Acad. Sci. U.S.A.">
        <title>Gain and loss of multiple functionally related, horizontally transferred genes in the reduced genomes of two microsporidian parasites.</title>
        <authorList>
            <person name="Pombert J.-F."/>
            <person name="Selman M."/>
            <person name="Burki F."/>
            <person name="Bardell F.T."/>
            <person name="Farinelli L."/>
            <person name="Solter L.F."/>
            <person name="Whitman D.W."/>
            <person name="Weiss L.M."/>
            <person name="Corradi N."/>
            <person name="Keeling P.J."/>
        </authorList>
    </citation>
    <scope>NUCLEOTIDE SEQUENCE [LARGE SCALE GENOMIC DNA]</scope>
    <source>
        <strain evidence="8 9">ATCC 50506</strain>
    </source>
</reference>